<sequence>MLASAIVVAFLGARIAGVGALPATFQDLIVRGNIMSEANSTYHNPVLPGWHSDPSCVHVKGVTYCCTSTFESFPGMPIYASRDLVHWEHISNTWNREDQLPGINFESQGQQDGFFAPNLRYRDGRFYMTSVYAGVNTTSGLLGTVFSTSDPYSDAAWSKPLTFDAPYRTIDPDLFWDDDGSTYLTWSGVALQPIDLSSGVLGDKLSIWNGTGGIFAEGPHMYKKDGYYYLLAAEGGTQLGHMATMARSKDLRGPYESDPANPLITAVNTTSLFQTVGHADLFQDDNDNWWGMALGTRSGPEYSHFPMGREAHLFPVTWAKNEFPHTSPVSGTMEGWPLPDVKLPKKQQDDALVGASQSLSFAPGSKLPKNLMYFRYPPKNAFVVSAAGHPNALQVWLSRSNLTGDQASTDSALTGVAGLSFLGRRQEHTLFHFSVELCLETQQAGVEAGATLFLQQWQHLDVGAIRSDRGDSTYDLVFRTTNATSVEEKISIKTTEDKIEMALKANAVNSTHYLLAATVKEGTQTGATYERFVSSALISSTWGPQAGSGAGGQVGIYATTNGGAATSDHAYFSNWKYHGLAQEIDYGTYYADIYA</sequence>
<evidence type="ECO:0000256" key="2">
    <source>
        <dbReference type="ARBA" id="ARBA00022801"/>
    </source>
</evidence>
<feature type="active site" description="Proton acceptor" evidence="4">
    <location>
        <position position="53"/>
    </location>
</feature>
<proteinExistence type="inferred from homology"/>
<evidence type="ECO:0000313" key="9">
    <source>
        <dbReference type="EMBL" id="GAC76212.1"/>
    </source>
</evidence>
<dbReference type="InterPro" id="IPR006710">
    <property type="entry name" value="Glyco_hydro_43"/>
</dbReference>
<evidence type="ECO:0000313" key="10">
    <source>
        <dbReference type="Proteomes" id="UP000011976"/>
    </source>
</evidence>
<gene>
    <name evidence="9" type="ORF">PANT_20d00004</name>
</gene>
<dbReference type="Gene3D" id="2.60.120.200">
    <property type="match status" value="1"/>
</dbReference>
<name>M9MHM0_PSEA3</name>
<feature type="chain" id="PRO_5004100625" description="Beta-xylosidase C-terminal Concanavalin A-like domain-containing protein" evidence="7">
    <location>
        <begin position="21"/>
        <end position="595"/>
    </location>
</feature>
<dbReference type="GO" id="GO:0004553">
    <property type="term" value="F:hydrolase activity, hydrolyzing O-glycosyl compounds"/>
    <property type="evidence" value="ECO:0007669"/>
    <property type="project" value="InterPro"/>
</dbReference>
<dbReference type="SUPFAM" id="SSF75005">
    <property type="entry name" value="Arabinanase/levansucrase/invertase"/>
    <property type="match status" value="1"/>
</dbReference>
<dbReference type="EMBL" id="DF196786">
    <property type="protein sequence ID" value="GAC76212.1"/>
    <property type="molecule type" value="Genomic_DNA"/>
</dbReference>
<keyword evidence="3 6" id="KW-0326">Glycosidase</keyword>
<evidence type="ECO:0000256" key="7">
    <source>
        <dbReference type="SAM" id="SignalP"/>
    </source>
</evidence>
<protein>
    <recommendedName>
        <fullName evidence="8">Beta-xylosidase C-terminal Concanavalin A-like domain-containing protein</fullName>
    </recommendedName>
</protein>
<keyword evidence="7" id="KW-0732">Signal</keyword>
<dbReference type="GO" id="GO:0005975">
    <property type="term" value="P:carbohydrate metabolic process"/>
    <property type="evidence" value="ECO:0007669"/>
    <property type="project" value="InterPro"/>
</dbReference>
<dbReference type="InterPro" id="IPR023296">
    <property type="entry name" value="Glyco_hydro_beta-prop_sf"/>
</dbReference>
<reference evidence="10" key="1">
    <citation type="journal article" date="2013" name="Genome Announc.">
        <title>Genome sequence of the basidiomycetous yeast Pseudozyma antarctica T-34, a producer of the glycolipid biosurfactants mannosylerythritol lipids.</title>
        <authorList>
            <person name="Morita T."/>
            <person name="Koike H."/>
            <person name="Koyama Y."/>
            <person name="Hagiwara H."/>
            <person name="Ito E."/>
            <person name="Fukuoka T."/>
            <person name="Imura T."/>
            <person name="Machida M."/>
            <person name="Kitamoto D."/>
        </authorList>
    </citation>
    <scope>NUCLEOTIDE SEQUENCE [LARGE SCALE GENOMIC DNA]</scope>
    <source>
        <strain evidence="10">T-34</strain>
    </source>
</reference>
<accession>M9MHM0</accession>
<dbReference type="PANTHER" id="PTHR42812:SF17">
    <property type="entry name" value="BETA-XYLOSIDASE C-TERMINAL CONCANAVALIN A-LIKE DOMAIN-CONTAINING PROTEIN-RELATED"/>
    <property type="match status" value="1"/>
</dbReference>
<dbReference type="InterPro" id="IPR041542">
    <property type="entry name" value="GH43_C2"/>
</dbReference>
<dbReference type="STRING" id="1151754.M9MHM0"/>
<keyword evidence="2 6" id="KW-0378">Hydrolase</keyword>
<evidence type="ECO:0000256" key="1">
    <source>
        <dbReference type="ARBA" id="ARBA00009865"/>
    </source>
</evidence>
<evidence type="ECO:0000256" key="4">
    <source>
        <dbReference type="PIRSR" id="PIRSR606710-1"/>
    </source>
</evidence>
<dbReference type="InterPro" id="IPR013320">
    <property type="entry name" value="ConA-like_dom_sf"/>
</dbReference>
<evidence type="ECO:0000259" key="8">
    <source>
        <dbReference type="Pfam" id="PF17851"/>
    </source>
</evidence>
<comment type="similarity">
    <text evidence="1 6">Belongs to the glycosyl hydrolase 43 family.</text>
</comment>
<feature type="domain" description="Beta-xylosidase C-terminal Concanavalin A-like" evidence="8">
    <location>
        <begin position="412"/>
        <end position="577"/>
    </location>
</feature>
<feature type="active site" description="Proton donor" evidence="4">
    <location>
        <position position="217"/>
    </location>
</feature>
<dbReference type="Gene3D" id="2.115.10.20">
    <property type="entry name" value="Glycosyl hydrolase domain, family 43"/>
    <property type="match status" value="1"/>
</dbReference>
<dbReference type="CDD" id="cd18833">
    <property type="entry name" value="GH43_PcXyl-like"/>
    <property type="match status" value="1"/>
</dbReference>
<dbReference type="Proteomes" id="UP000011976">
    <property type="component" value="Unassembled WGS sequence"/>
</dbReference>
<dbReference type="InterPro" id="IPR051795">
    <property type="entry name" value="Glycosyl_Hydrlase_43"/>
</dbReference>
<dbReference type="PANTHER" id="PTHR42812">
    <property type="entry name" value="BETA-XYLOSIDASE"/>
    <property type="match status" value="1"/>
</dbReference>
<feature type="site" description="Important for catalytic activity, responsible for pKa modulation of the active site Glu and correct orientation of both the proton donor and substrate" evidence="5">
    <location>
        <position position="171"/>
    </location>
</feature>
<evidence type="ECO:0000256" key="3">
    <source>
        <dbReference type="ARBA" id="ARBA00023295"/>
    </source>
</evidence>
<dbReference type="SUPFAM" id="SSF49899">
    <property type="entry name" value="Concanavalin A-like lectins/glucanases"/>
    <property type="match status" value="1"/>
</dbReference>
<evidence type="ECO:0000256" key="5">
    <source>
        <dbReference type="PIRSR" id="PIRSR606710-2"/>
    </source>
</evidence>
<dbReference type="Pfam" id="PF17851">
    <property type="entry name" value="GH43_C2"/>
    <property type="match status" value="1"/>
</dbReference>
<dbReference type="Pfam" id="PF04616">
    <property type="entry name" value="Glyco_hydro_43"/>
    <property type="match status" value="1"/>
</dbReference>
<feature type="signal peptide" evidence="7">
    <location>
        <begin position="1"/>
        <end position="20"/>
    </location>
</feature>
<evidence type="ECO:0000256" key="6">
    <source>
        <dbReference type="RuleBase" id="RU361187"/>
    </source>
</evidence>
<organism evidence="9 10">
    <name type="scientific">Pseudozyma antarctica (strain T-34)</name>
    <name type="common">Yeast</name>
    <name type="synonym">Candida antarctica</name>
    <dbReference type="NCBI Taxonomy" id="1151754"/>
    <lineage>
        <taxon>Eukaryota</taxon>
        <taxon>Fungi</taxon>
        <taxon>Dikarya</taxon>
        <taxon>Basidiomycota</taxon>
        <taxon>Ustilaginomycotina</taxon>
        <taxon>Ustilaginomycetes</taxon>
        <taxon>Ustilaginales</taxon>
        <taxon>Ustilaginaceae</taxon>
        <taxon>Moesziomyces</taxon>
    </lineage>
</organism>
<dbReference type="AlphaFoldDB" id="M9MHM0"/>